<accession>A0ACB0JRL2</accession>
<protein>
    <submittedName>
        <fullName evidence="1">Uncharacterized protein</fullName>
    </submittedName>
</protein>
<gene>
    <name evidence="1" type="ORF">MILVUS5_LOCUS15557</name>
</gene>
<evidence type="ECO:0000313" key="1">
    <source>
        <dbReference type="EMBL" id="CAJ2646932.1"/>
    </source>
</evidence>
<comment type="caution">
    <text evidence="1">The sequence shown here is derived from an EMBL/GenBank/DDBJ whole genome shotgun (WGS) entry which is preliminary data.</text>
</comment>
<evidence type="ECO:0000313" key="2">
    <source>
        <dbReference type="Proteomes" id="UP001177021"/>
    </source>
</evidence>
<organism evidence="1 2">
    <name type="scientific">Trifolium pratense</name>
    <name type="common">Red clover</name>
    <dbReference type="NCBI Taxonomy" id="57577"/>
    <lineage>
        <taxon>Eukaryota</taxon>
        <taxon>Viridiplantae</taxon>
        <taxon>Streptophyta</taxon>
        <taxon>Embryophyta</taxon>
        <taxon>Tracheophyta</taxon>
        <taxon>Spermatophyta</taxon>
        <taxon>Magnoliopsida</taxon>
        <taxon>eudicotyledons</taxon>
        <taxon>Gunneridae</taxon>
        <taxon>Pentapetalae</taxon>
        <taxon>rosids</taxon>
        <taxon>fabids</taxon>
        <taxon>Fabales</taxon>
        <taxon>Fabaceae</taxon>
        <taxon>Papilionoideae</taxon>
        <taxon>50 kb inversion clade</taxon>
        <taxon>NPAAA clade</taxon>
        <taxon>Hologalegina</taxon>
        <taxon>IRL clade</taxon>
        <taxon>Trifolieae</taxon>
        <taxon>Trifolium</taxon>
    </lineage>
</organism>
<dbReference type="EMBL" id="CASHSV030000109">
    <property type="protein sequence ID" value="CAJ2646932.1"/>
    <property type="molecule type" value="Genomic_DNA"/>
</dbReference>
<proteinExistence type="predicted"/>
<keyword evidence="2" id="KW-1185">Reference proteome</keyword>
<reference evidence="1" key="1">
    <citation type="submission" date="2023-10" db="EMBL/GenBank/DDBJ databases">
        <authorList>
            <person name="Rodriguez Cubillos JULIANA M."/>
            <person name="De Vega J."/>
        </authorList>
    </citation>
    <scope>NUCLEOTIDE SEQUENCE</scope>
</reference>
<sequence>MLSFTSFSKLSYRQKCRSTWLREGTCFHGSINRSSKENEMLYLEMNSNRVAGIDAIFEHFKTQFHAKRGNRPVPERFNFKRIEAEDNASLIDVFSEEEVRNAVWDCESLKSPGPDGVNFEFVKEFWEDIKVDFLRLMTEFHTNGRLVKGVNCSFVVLVPKKYNPVGVSDFRRVSLVGCIYKVISKVLANRLERVIGLVISKPRSIFVGGREITDGVCIANEVVDEAKRKKKEVIMFKLNYEKAYYSIDWKYLDYVMEKMGFDVRWREWISECLKAASISALVNGSPIEEFEMGCGLRQEDPLSPFLFLIAIESFNLMMRKIGELGQFSGFRFEGNDEQISHLQYADDILIIGDKSESNIFAIKSIIYLFELMAGVRCYLYKSPLVGINISPTWLEEAASRLHCKIGSLPFTYLGLPIGENPRKSSMWQTVLDAVRDRLSGWKNKHLSIGGRAVIIKSLLSGLLVYFLSSRLRQAQWIELLCIRTGWLLQTLVILIIL</sequence>
<name>A0ACB0JRL2_TRIPR</name>
<dbReference type="Proteomes" id="UP001177021">
    <property type="component" value="Unassembled WGS sequence"/>
</dbReference>